<dbReference type="InterPro" id="IPR011335">
    <property type="entry name" value="Restrct_endonuc-II-like"/>
</dbReference>
<dbReference type="CDD" id="cd18808">
    <property type="entry name" value="SF1_C_Upf1"/>
    <property type="match status" value="1"/>
</dbReference>
<dbReference type="InterPro" id="IPR025103">
    <property type="entry name" value="DUF4011"/>
</dbReference>
<accession>A0AAJ5BCY7</accession>
<feature type="domain" description="DNA2/NAM7 helicase helicase" evidence="3">
    <location>
        <begin position="1307"/>
        <end position="1350"/>
    </location>
</feature>
<dbReference type="SUPFAM" id="SSF52980">
    <property type="entry name" value="Restriction endonuclease-like"/>
    <property type="match status" value="1"/>
</dbReference>
<evidence type="ECO:0000259" key="4">
    <source>
        <dbReference type="Pfam" id="PF13087"/>
    </source>
</evidence>
<dbReference type="InterPro" id="IPR047187">
    <property type="entry name" value="SF1_C_Upf1"/>
</dbReference>
<dbReference type="Pfam" id="PF11784">
    <property type="entry name" value="DUF3320"/>
    <property type="match status" value="1"/>
</dbReference>
<dbReference type="InterPro" id="IPR041677">
    <property type="entry name" value="DNA2/NAM7_AAA_11"/>
</dbReference>
<protein>
    <submittedName>
        <fullName evidence="6">Superfamily I DNA and/or RNA helicase</fullName>
    </submittedName>
</protein>
<dbReference type="SUPFAM" id="SSF52540">
    <property type="entry name" value="P-loop containing nucleoside triphosphate hydrolases"/>
    <property type="match status" value="1"/>
</dbReference>
<comment type="caution">
    <text evidence="6">The sequence shown here is derived from an EMBL/GenBank/DDBJ whole genome shotgun (WGS) entry which is preliminary data.</text>
</comment>
<dbReference type="InterPro" id="IPR041679">
    <property type="entry name" value="DNA2/NAM7-like_C"/>
</dbReference>
<dbReference type="InterPro" id="IPR027417">
    <property type="entry name" value="P-loop_NTPase"/>
</dbReference>
<dbReference type="Pfam" id="PF18741">
    <property type="entry name" value="MTES_1575"/>
    <property type="match status" value="1"/>
</dbReference>
<dbReference type="FunFam" id="3.40.50.300:FF:002063">
    <property type="entry name" value="DNA helicase related protein"/>
    <property type="match status" value="1"/>
</dbReference>
<dbReference type="EMBL" id="FOFY01000002">
    <property type="protein sequence ID" value="SEQ27649.1"/>
    <property type="molecule type" value="Genomic_DNA"/>
</dbReference>
<dbReference type="PANTHER" id="PTHR10887">
    <property type="entry name" value="DNA2/NAM7 HELICASE FAMILY"/>
    <property type="match status" value="1"/>
</dbReference>
<keyword evidence="1" id="KW-0175">Coiled coil</keyword>
<feature type="coiled-coil region" evidence="1">
    <location>
        <begin position="1690"/>
        <end position="1717"/>
    </location>
</feature>
<dbReference type="Pfam" id="PF13087">
    <property type="entry name" value="AAA_12"/>
    <property type="match status" value="1"/>
</dbReference>
<evidence type="ECO:0000259" key="3">
    <source>
        <dbReference type="Pfam" id="PF13086"/>
    </source>
</evidence>
<dbReference type="Proteomes" id="UP000183496">
    <property type="component" value="Unassembled WGS sequence"/>
</dbReference>
<dbReference type="InterPro" id="IPR045055">
    <property type="entry name" value="DNA2/NAM7-like"/>
</dbReference>
<feature type="domain" description="Restriction endonuclease type II-like" evidence="5">
    <location>
        <begin position="1609"/>
        <end position="1703"/>
    </location>
</feature>
<evidence type="ECO:0000256" key="1">
    <source>
        <dbReference type="SAM" id="Coils"/>
    </source>
</evidence>
<dbReference type="PANTHER" id="PTHR10887:SF530">
    <property type="entry name" value="SUPERFAMILY I DNA HELICASES"/>
    <property type="match status" value="1"/>
</dbReference>
<keyword evidence="7" id="KW-1185">Reference proteome</keyword>
<name>A0AAJ5BCY7_MYRPR</name>
<dbReference type="Pfam" id="PF13086">
    <property type="entry name" value="AAA_11"/>
    <property type="match status" value="2"/>
</dbReference>
<evidence type="ECO:0000313" key="6">
    <source>
        <dbReference type="EMBL" id="SEQ27649.1"/>
    </source>
</evidence>
<evidence type="ECO:0000259" key="2">
    <source>
        <dbReference type="Pfam" id="PF11784"/>
    </source>
</evidence>
<dbReference type="Gene3D" id="3.40.960.10">
    <property type="entry name" value="VSR Endonuclease"/>
    <property type="match status" value="1"/>
</dbReference>
<feature type="domain" description="DNA2/NAM7 helicase helicase" evidence="3">
    <location>
        <begin position="683"/>
        <end position="813"/>
    </location>
</feature>
<keyword evidence="6" id="KW-0347">Helicase</keyword>
<dbReference type="Gene3D" id="3.40.50.300">
    <property type="entry name" value="P-loop containing nucleotide triphosphate hydrolases"/>
    <property type="match status" value="3"/>
</dbReference>
<sequence>MKNKIDILYLGQHNCDAMEQNKSIKLSIQKYDYFNYTFCIQKYHFIQRILIDNQQESYEGVRLVISSQLGFFEDNITNIDRLESNSAYTITKFDFKYNLHFIRNVVEKDIDTIQITLLSEEGVITETSFTIEVLPIDYFGGTSVFPQLLTSYILSNHDVIYPIKTNAIRILESNNLKPSFEGYQSGNRERVLQMVSAMYRSIQSMDLVYSALPPSYEQTGQRIRLLDQVIDTKFGNCMDITLLFAACLEAIDLHPILVLTRGHIFVGVWLVEDRFDSMVNYDQTAITKRTAANISELIVIESTMMCKGGTYTLKEAMASAEMQLLQSSDFLLSIDVKTSRINNVLPLPIYRKKDGEIEIDAKFEVSKIKDSIDKTFEQTRVFNDLELGVGQELSKQRIWERKLLDLSLRNNLLNTRFTKSILQLIDVNVSSLEDLLAEGKTYTIQGSKEQEILSRYNLYFPPLHPSQHLFELVQEEFKNNRLYSYYNEYDLDNVLVHLHRNAKLAEEENGKSTLYLGLGLLKWYESKSDDTVRYAPILLVPVELNRRSINSKFVLRGRDEETMINITLLEYLRQEFKLDMSALEDLPMDDAGVDVPKVLALVRKTILDLKGWDVLDQVILGTFSFNKLILWQDISKYADELQKSTIVKSLLTGALTEPFGSLSSNDEELEQLSATELTLPISTDNSQLEAVRNAHANNSFVLHGPPGTGKSQTITNIIADALANGKKVLFVAAKKAALDVVHHRLEKIGLGPFCLELHSNKTRKSDVLAQFEATLDVPNYQSNYDYKEASNRIDERKAEIRKYVTQLHQRFNIGWTLYDSIAYLELNQVTLDNDLLVDIDINEISHSTYLKWKDWVIQIASLCQRIDNPIEHPLRSLNITEHKYDIHTTVKEVLSDYKYVAREYEQLSAEYNFKLLSDNKIDVNGLQILFELLAKSNLSYELIDLYFDANQFSLLHKWIELQQKKDRIEDSVSQHFNKKILDVDLSIYEQEWNKAKHLWFLPKWFKQRKVKSFLNGYAKTKVKSEVEVDQLFGLVEDFKTVKQQCENANYKDINRLNSVYYTNDRLDIDAIYTEIENLSGISKLAQQHGLSGIDRWLLGFYRNQNTRRGIAEITTFLKTFIVKYHSVQAFSTLVPSSDEIEGILANLDKLGDWINYNVYKEEGIKLGLIWFIDLIEGGRINKNNLDGDLERILHINLFVKVVSGSFALSGFDAKVYETLIKQYQDIHNEYTELNKSQLILKLSTRIPRSSTEFIQSSELGMLKRAIRSRGRGMSLRKLFDQMPNLLPRLKPCMLMSPISVAQYFNVSTEHFDLVIFDEASQLPTAEAISALARAKQAIIVGDPKQMPPTSFFSANKIDEDNLELEDLESILDDCLALSLPSKYLLRHYRSKHESLISFSNANFYDNKLLTFPSRDDLDKKVTFEYIANGVYEKGKSRTNKKEAEAIIQYIELHYEQANPKTLGVVTFSQTQQTLIEDMLAKMLVSNPMVEEKMLGASEQLFIKNLENVQGDERDIILFSIGYGPDEEGKVSMNFGPLNRDGGWRRLNVAVTRARYEMKIFSSIKGDQIDLRRTNSEGVKGLKGFLDFAEKGYVNIVDNEDVRKNDRLIESIAQYLNENGFDVKTNIGTSSYRLDIGVVDKNNPNEYVLGILIDGVNYYNVKTTNDRELLIPNVLKGLGWEIYRIWTLDWFKNKEQILEDLKKRVEDIYNNVKREEKGINPSDFIHKHLIEVSDKNIESKQKPYQAAVVTKVVSEDGEDIYTQANKNLIQNQMYDIIEVEGPISQSYLFKKVMSIWNISRTSTKLQVYLTELVNTIPNCTSVNSYQEFYWNSNLYKVGLTHYRDNSVEKRNIEDICPEEIELAVIELLMANFSVPHDDLTKAIGKVFDFSKLGSQMDLVIQHVIQKMIVEDKIINQFGKIILKE</sequence>
<feature type="domain" description="DNA2/NAM7 helicase-like C-terminal" evidence="4">
    <location>
        <begin position="1379"/>
        <end position="1561"/>
    </location>
</feature>
<dbReference type="RefSeq" id="WP_235280652.1">
    <property type="nucleotide sequence ID" value="NZ_CP010817.1"/>
</dbReference>
<keyword evidence="6" id="KW-0378">Hydrolase</keyword>
<evidence type="ECO:0000259" key="5">
    <source>
        <dbReference type="Pfam" id="PF18741"/>
    </source>
</evidence>
<dbReference type="InterPro" id="IPR049468">
    <property type="entry name" value="Restrct_endonuc-II-like_dom"/>
</dbReference>
<reference evidence="6 7" key="1">
    <citation type="submission" date="2016-10" db="EMBL/GenBank/DDBJ databases">
        <authorList>
            <person name="Varghese N."/>
            <person name="Submissions S."/>
        </authorList>
    </citation>
    <scope>NUCLEOTIDE SEQUENCE [LARGE SCALE GENOMIC DNA]</scope>
    <source>
        <strain evidence="7">DSM 19823 / KCTC 23066 / CCTCC M 208030 / D25</strain>
    </source>
</reference>
<keyword evidence="6" id="KW-0547">Nucleotide-binding</keyword>
<proteinExistence type="predicted"/>
<dbReference type="Pfam" id="PF13195">
    <property type="entry name" value="DUF4011"/>
    <property type="match status" value="1"/>
</dbReference>
<feature type="domain" description="DUF3320" evidence="2">
    <location>
        <begin position="1758"/>
        <end position="1804"/>
    </location>
</feature>
<evidence type="ECO:0000313" key="7">
    <source>
        <dbReference type="Proteomes" id="UP000183496"/>
    </source>
</evidence>
<gene>
    <name evidence="6" type="ORF">SAMN04488089_102225</name>
</gene>
<organism evidence="6 7">
    <name type="scientific">Myroides profundi</name>
    <dbReference type="NCBI Taxonomy" id="480520"/>
    <lineage>
        <taxon>Bacteria</taxon>
        <taxon>Pseudomonadati</taxon>
        <taxon>Bacteroidota</taxon>
        <taxon>Flavobacteriia</taxon>
        <taxon>Flavobacteriales</taxon>
        <taxon>Flavobacteriaceae</taxon>
        <taxon>Myroides</taxon>
    </lineage>
</organism>
<dbReference type="InterPro" id="IPR021754">
    <property type="entry name" value="DUF3320"/>
</dbReference>
<keyword evidence="6" id="KW-0067">ATP-binding</keyword>
<dbReference type="GO" id="GO:0004386">
    <property type="term" value="F:helicase activity"/>
    <property type="evidence" value="ECO:0007669"/>
    <property type="project" value="UniProtKB-KW"/>
</dbReference>